<proteinExistence type="predicted"/>
<evidence type="ECO:0000256" key="1">
    <source>
        <dbReference type="SAM" id="MobiDB-lite"/>
    </source>
</evidence>
<name>A0ABY4WGU4_9BACL</name>
<feature type="domain" description="Transglutaminase-like" evidence="3">
    <location>
        <begin position="508"/>
        <end position="583"/>
    </location>
</feature>
<feature type="transmembrane region" description="Helical" evidence="2">
    <location>
        <begin position="39"/>
        <end position="59"/>
    </location>
</feature>
<organism evidence="4 5">
    <name type="scientific">Brevibacillus ruminantium</name>
    <dbReference type="NCBI Taxonomy" id="2950604"/>
    <lineage>
        <taxon>Bacteria</taxon>
        <taxon>Bacillati</taxon>
        <taxon>Bacillota</taxon>
        <taxon>Bacilli</taxon>
        <taxon>Bacillales</taxon>
        <taxon>Paenibacillaceae</taxon>
        <taxon>Brevibacillus</taxon>
    </lineage>
</organism>
<keyword evidence="5" id="KW-1185">Reference proteome</keyword>
<feature type="transmembrane region" description="Helical" evidence="2">
    <location>
        <begin position="117"/>
        <end position="135"/>
    </location>
</feature>
<evidence type="ECO:0000313" key="4">
    <source>
        <dbReference type="EMBL" id="USG66375.1"/>
    </source>
</evidence>
<feature type="compositionally biased region" description="Basic and acidic residues" evidence="1">
    <location>
        <begin position="614"/>
        <end position="623"/>
    </location>
</feature>
<dbReference type="InterPro" id="IPR038765">
    <property type="entry name" value="Papain-like_cys_pep_sf"/>
</dbReference>
<dbReference type="PANTHER" id="PTHR42736">
    <property type="entry name" value="PROTEIN-GLUTAMINE GAMMA-GLUTAMYLTRANSFERASE"/>
    <property type="match status" value="1"/>
</dbReference>
<dbReference type="InterPro" id="IPR025403">
    <property type="entry name" value="TgpA-like_C"/>
</dbReference>
<dbReference type="Gene3D" id="3.10.620.30">
    <property type="match status" value="1"/>
</dbReference>
<keyword evidence="2" id="KW-1133">Transmembrane helix</keyword>
<protein>
    <submittedName>
        <fullName evidence="4">DUF3488 and transglutaminase-like domain-containing protein</fullName>
    </submittedName>
</protein>
<feature type="region of interest" description="Disordered" evidence="1">
    <location>
        <begin position="604"/>
        <end position="623"/>
    </location>
</feature>
<feature type="transmembrane region" description="Helical" evidence="2">
    <location>
        <begin position="198"/>
        <end position="220"/>
    </location>
</feature>
<dbReference type="InterPro" id="IPR021878">
    <property type="entry name" value="TgpA_N"/>
</dbReference>
<dbReference type="SMART" id="SM00460">
    <property type="entry name" value="TGc"/>
    <property type="match status" value="1"/>
</dbReference>
<dbReference type="Pfam" id="PF01841">
    <property type="entry name" value="Transglut_core"/>
    <property type="match status" value="1"/>
</dbReference>
<sequence length="760" mass="87145">MSIWKRPKGLEWAAALLLFLMLREWLLPLAELTDTGTLWPFYMIVAGILLIDLVVPYRWLTFPVKLVGILWILHADFSDTSFFSTEWLSQIYLSLQRDIPLALQQNWTEMLPLTRNLLFDLMLALLISMVTYLVLEQRQGLWFVFLTELYLAVLDTFLPFEADGAIIRTLIYGFLLLAVAHVFAISKQAPLVDKRRWTLWKALIAPVLVVAIAAGVAYAGPKKDPSWPDPIAFLTGSGNGPAIGTMKKVGYDNNDENLGGPFQQDDTLVFVGVTNERTYWRGDSKDMYTGRGWQKGEREYQVIENPPSYLWKNMLYRGPEMKDVTATLDFSKGERFATLFYPGQLKRVVSIDPSQVNLVYDSNHQQVEIRAVRETRPRPVEQPGESSPIIRSREAIKPPEQQVAERSHVALKPESYQLEVEVPIISEKAIMQVGMNYPDEVKQRYLQVPEELPQRVKDLAKSITEKAPTPYEKVRAIENYLRTGGEYKYETKDVPVPAPGQDFVDHFLFDSHRGYCDHFSTSMAVMLRSVGIPARWVKGFAPGTVVGKDGLGNDIVEVRNKDAHSWVEVYFPGQGWIPFEATSTFVSPVRIKYDLYTGDQETSLPIPNLGEQPSRNRGDGRMDELEGADAVGKRSWKIPGPVKTIGVAIVVAGAYLAWRRRGAITLWWLQRKMRNHPNELYEDRYNLLMQLVQHVHSRREPGETLREYVKRIELTGDKRQDLQYLTHWYERVHYGCREMEEKARAIAHKIMERLSQQLKP</sequence>
<keyword evidence="2" id="KW-0812">Transmembrane</keyword>
<reference evidence="4" key="1">
    <citation type="submission" date="2022-06" db="EMBL/GenBank/DDBJ databases">
        <title>Genome sequencing of Brevibacillus sp. BB3-R1.</title>
        <authorList>
            <person name="Heo J."/>
            <person name="Lee D."/>
            <person name="Won M."/>
            <person name="Han B.-H."/>
            <person name="Hong S.-B."/>
            <person name="Kwon S.-W."/>
        </authorList>
    </citation>
    <scope>NUCLEOTIDE SEQUENCE</scope>
    <source>
        <strain evidence="4">BB3-R1</strain>
    </source>
</reference>
<evidence type="ECO:0000256" key="2">
    <source>
        <dbReference type="SAM" id="Phobius"/>
    </source>
</evidence>
<feature type="transmembrane region" description="Helical" evidence="2">
    <location>
        <begin position="142"/>
        <end position="160"/>
    </location>
</feature>
<feature type="compositionally biased region" description="Polar residues" evidence="1">
    <location>
        <begin position="604"/>
        <end position="613"/>
    </location>
</feature>
<dbReference type="Proteomes" id="UP001056500">
    <property type="component" value="Chromosome"/>
</dbReference>
<evidence type="ECO:0000259" key="3">
    <source>
        <dbReference type="SMART" id="SM00460"/>
    </source>
</evidence>
<dbReference type="PANTHER" id="PTHR42736:SF1">
    <property type="entry name" value="PROTEIN-GLUTAMINE GAMMA-GLUTAMYLTRANSFERASE"/>
    <property type="match status" value="1"/>
</dbReference>
<dbReference type="InterPro" id="IPR002931">
    <property type="entry name" value="Transglutaminase-like"/>
</dbReference>
<dbReference type="RefSeq" id="WP_251873525.1">
    <property type="nucleotide sequence ID" value="NZ_CP098755.1"/>
</dbReference>
<dbReference type="SUPFAM" id="SSF54001">
    <property type="entry name" value="Cysteine proteinases"/>
    <property type="match status" value="1"/>
</dbReference>
<dbReference type="InterPro" id="IPR052901">
    <property type="entry name" value="Bact_TGase-like"/>
</dbReference>
<accession>A0ABY4WGU4</accession>
<evidence type="ECO:0000313" key="5">
    <source>
        <dbReference type="Proteomes" id="UP001056500"/>
    </source>
</evidence>
<gene>
    <name evidence="4" type="ORF">NDK47_03450</name>
</gene>
<keyword evidence="2" id="KW-0472">Membrane</keyword>
<dbReference type="EMBL" id="CP098755">
    <property type="protein sequence ID" value="USG66375.1"/>
    <property type="molecule type" value="Genomic_DNA"/>
</dbReference>
<feature type="transmembrane region" description="Helical" evidence="2">
    <location>
        <begin position="166"/>
        <end position="186"/>
    </location>
</feature>
<dbReference type="Pfam" id="PF11992">
    <property type="entry name" value="TgpA_N"/>
    <property type="match status" value="1"/>
</dbReference>
<dbReference type="Pfam" id="PF13559">
    <property type="entry name" value="DUF4129"/>
    <property type="match status" value="1"/>
</dbReference>